<dbReference type="AlphaFoldDB" id="A0A9W6WZ63"/>
<organism evidence="2 3">
    <name type="scientific">Phytophthora lilii</name>
    <dbReference type="NCBI Taxonomy" id="2077276"/>
    <lineage>
        <taxon>Eukaryota</taxon>
        <taxon>Sar</taxon>
        <taxon>Stramenopiles</taxon>
        <taxon>Oomycota</taxon>
        <taxon>Peronosporomycetes</taxon>
        <taxon>Peronosporales</taxon>
        <taxon>Peronosporaceae</taxon>
        <taxon>Phytophthora</taxon>
    </lineage>
</organism>
<dbReference type="PANTHER" id="PTHR33050">
    <property type="entry name" value="REVERSE TRANSCRIPTASE DOMAIN-CONTAINING PROTEIN"/>
    <property type="match status" value="1"/>
</dbReference>
<evidence type="ECO:0000256" key="1">
    <source>
        <dbReference type="ARBA" id="ARBA00023172"/>
    </source>
</evidence>
<name>A0A9W6WZ63_9STRA</name>
<dbReference type="GO" id="GO:0006310">
    <property type="term" value="P:DNA recombination"/>
    <property type="evidence" value="ECO:0007669"/>
    <property type="project" value="UniProtKB-KW"/>
</dbReference>
<dbReference type="Gene3D" id="1.10.443.10">
    <property type="entry name" value="Intergrase catalytic core"/>
    <property type="match status" value="1"/>
</dbReference>
<dbReference type="InterPro" id="IPR052055">
    <property type="entry name" value="Hepadnavirus_pol/RT"/>
</dbReference>
<sequence>MTKRVQSTNLTHDQREAVSPFSHRLVDMEIDAGSEKLGSRLCKPLNIQTQSKMNAKTRPHSTSVRVDSSISLTEENVGCERGRLLRPCENDRCEQAQSKMDGPCLQPIHDATVENIMLDTEVTNRSDPVSTGMVQHPPLSLDSAKVSREIGRGSASVRVQDFSVSAEIAQVGIDVEWRPGPKPCRPLDKNHGPCLRYLRAVTRSIREGQDLGQYMVVDIDILDRWPEIVCSPLGAVEKKGVDPSDEVRVIHDLSFPKNTSVNAAFVAESVPKVQYASVVGIAQHIEYLATHGYAGCIRILKGDVKSAFRHLRTRANQVFRMAACVKELGVVIIDMAAPFGWAGSPPCYALFARAISWHMGTISPRIFEADIEDRLLLAEATLRHAMLAVLGPRYINEAKFSEWCTEIVALGLLWDTVRRTVSMPSDKIAKASRRVEALLKLGTASKTELNKALGSLRHVTICLRTAKPFYQRLQGQCTQAPRFGRIRLSRGATADLLWFQQILHHGYLADLPLAMFGTLPSPNVVLLMDASDNGLAALNPATNEFVQLKFDQDETKMVKKLEPRDQSSLLTFTEWLPENPRKHSYQLALFAVYSWRYGWNNSETGNSANTVLAKKSLISRGIIAECLSTESVCSQDTTLPSLECDGRNLPAAPNTQSRLISLSDARFSRLHTNPAPSHLGASLLGFFFLLRRSEYLADGATVKPNALQREDVKFVGFDDREIKDLENVVAVIIRFRGSKSDQFGEGALRRLERSGQNWCCPVLAAWFRVQHHKSLRELQPTRKTDVSTNRQVRDVVKAVKFAAKQAGQSPKSYGSHLLHSSGATALFNAGFDGLAVKLFERWKSDAMERGACVTNATYTYLENKHAQTHRKTASYYTANFAKPFNTYVADLLNDDLCAHFRWRCRFDGQLVRCRGVASCSEM</sequence>
<dbReference type="GO" id="GO:0015074">
    <property type="term" value="P:DNA integration"/>
    <property type="evidence" value="ECO:0007669"/>
    <property type="project" value="InterPro"/>
</dbReference>
<accession>A0A9W6WZ63</accession>
<gene>
    <name evidence="2" type="ORF">Plil01_000894400</name>
</gene>
<comment type="caution">
    <text evidence="2">The sequence shown here is derived from an EMBL/GenBank/DDBJ whole genome shotgun (WGS) entry which is preliminary data.</text>
</comment>
<dbReference type="EMBL" id="BSXW01000441">
    <property type="protein sequence ID" value="GMF22438.1"/>
    <property type="molecule type" value="Genomic_DNA"/>
</dbReference>
<proteinExistence type="predicted"/>
<dbReference type="GO" id="GO:0003677">
    <property type="term" value="F:DNA binding"/>
    <property type="evidence" value="ECO:0007669"/>
    <property type="project" value="InterPro"/>
</dbReference>
<evidence type="ECO:0000313" key="2">
    <source>
        <dbReference type="EMBL" id="GMF22438.1"/>
    </source>
</evidence>
<dbReference type="OrthoDB" id="125447at2759"/>
<dbReference type="Proteomes" id="UP001165083">
    <property type="component" value="Unassembled WGS sequence"/>
</dbReference>
<reference evidence="2" key="1">
    <citation type="submission" date="2023-04" db="EMBL/GenBank/DDBJ databases">
        <title>Phytophthora lilii NBRC 32176.</title>
        <authorList>
            <person name="Ichikawa N."/>
            <person name="Sato H."/>
            <person name="Tonouchi N."/>
        </authorList>
    </citation>
    <scope>NUCLEOTIDE SEQUENCE</scope>
    <source>
        <strain evidence="2">NBRC 32176</strain>
    </source>
</reference>
<evidence type="ECO:0000313" key="3">
    <source>
        <dbReference type="Proteomes" id="UP001165083"/>
    </source>
</evidence>
<keyword evidence="3" id="KW-1185">Reference proteome</keyword>
<dbReference type="InterPro" id="IPR013762">
    <property type="entry name" value="Integrase-like_cat_sf"/>
</dbReference>
<protein>
    <submittedName>
        <fullName evidence="2">Unnamed protein product</fullName>
    </submittedName>
</protein>
<keyword evidence="1" id="KW-0233">DNA recombination</keyword>
<dbReference type="PANTHER" id="PTHR33050:SF7">
    <property type="entry name" value="RIBONUCLEASE H"/>
    <property type="match status" value="1"/>
</dbReference>
<dbReference type="SUPFAM" id="SSF56349">
    <property type="entry name" value="DNA breaking-rejoining enzymes"/>
    <property type="match status" value="1"/>
</dbReference>
<dbReference type="InterPro" id="IPR011010">
    <property type="entry name" value="DNA_brk_join_enz"/>
</dbReference>